<gene>
    <name evidence="2" type="ORF">KEG57_11300</name>
</gene>
<dbReference type="Proteomes" id="UP001151081">
    <property type="component" value="Unassembled WGS sequence"/>
</dbReference>
<dbReference type="Gene3D" id="3.90.25.10">
    <property type="entry name" value="UDP-galactose 4-epimerase, domain 1"/>
    <property type="match status" value="1"/>
</dbReference>
<comment type="caution">
    <text evidence="2">The sequence shown here is derived from an EMBL/GenBank/DDBJ whole genome shotgun (WGS) entry which is preliminary data.</text>
</comment>
<reference evidence="2 3" key="1">
    <citation type="submission" date="2021-04" db="EMBL/GenBank/DDBJ databases">
        <title>Genome analysis of Polyangium sp.</title>
        <authorList>
            <person name="Li Y."/>
            <person name="Wang J."/>
        </authorList>
    </citation>
    <scope>NUCLEOTIDE SEQUENCE [LARGE SCALE GENOMIC DNA]</scope>
    <source>
        <strain evidence="2 3">SDU14</strain>
    </source>
</reference>
<evidence type="ECO:0000313" key="2">
    <source>
        <dbReference type="EMBL" id="MDC3981088.1"/>
    </source>
</evidence>
<protein>
    <submittedName>
        <fullName evidence="2">SDR family oxidoreductase</fullName>
    </submittedName>
</protein>
<evidence type="ECO:0000313" key="3">
    <source>
        <dbReference type="Proteomes" id="UP001151081"/>
    </source>
</evidence>
<sequence length="281" mass="30143">MIFVSGANGNIGRQVVQKLVEKGARVRVGATKSEAATPRADGVEVVAFDYTRPETFKPALEGVTRLFLVSPMNPDLIRGEGAVVRAAKEAGVRHVVRSSVFGAGGGCTINEWHGGADEVVRGAGIPFTLLRPNSFMQNMINFFAATIKGQNAFYYPAQGARISHIDTRDIGLAAATVLTSEGHEGKAYDLTGTEALSFHDTAATLTRVLGRTISYVDPGPEAFRSSLLGYGMPAWVVDALVDYVRFCIEGGAAPVTDDFKKLTGKAPISYEQFVRDHAEQF</sequence>
<dbReference type="AlphaFoldDB" id="A0A9X3X2H9"/>
<dbReference type="CDD" id="cd05269">
    <property type="entry name" value="TMR_SDR_a"/>
    <property type="match status" value="1"/>
</dbReference>
<keyword evidence="3" id="KW-1185">Reference proteome</keyword>
<evidence type="ECO:0000259" key="1">
    <source>
        <dbReference type="Pfam" id="PF05368"/>
    </source>
</evidence>
<name>A0A9X3X2H9_9BACT</name>
<dbReference type="PANTHER" id="PTHR43162">
    <property type="match status" value="1"/>
</dbReference>
<dbReference type="EMBL" id="JAGTJJ010000004">
    <property type="protein sequence ID" value="MDC3981088.1"/>
    <property type="molecule type" value="Genomic_DNA"/>
</dbReference>
<dbReference type="PANTHER" id="PTHR43162:SF1">
    <property type="entry name" value="PRESTALK A DIFFERENTIATION PROTEIN A"/>
    <property type="match status" value="1"/>
</dbReference>
<dbReference type="SUPFAM" id="SSF51735">
    <property type="entry name" value="NAD(P)-binding Rossmann-fold domains"/>
    <property type="match status" value="1"/>
</dbReference>
<organism evidence="2 3">
    <name type="scientific">Polyangium jinanense</name>
    <dbReference type="NCBI Taxonomy" id="2829994"/>
    <lineage>
        <taxon>Bacteria</taxon>
        <taxon>Pseudomonadati</taxon>
        <taxon>Myxococcota</taxon>
        <taxon>Polyangia</taxon>
        <taxon>Polyangiales</taxon>
        <taxon>Polyangiaceae</taxon>
        <taxon>Polyangium</taxon>
    </lineage>
</organism>
<dbReference type="RefSeq" id="WP_272458452.1">
    <property type="nucleotide sequence ID" value="NZ_JAGTJJ010000004.1"/>
</dbReference>
<dbReference type="Gene3D" id="3.40.50.720">
    <property type="entry name" value="NAD(P)-binding Rossmann-like Domain"/>
    <property type="match status" value="1"/>
</dbReference>
<dbReference type="InterPro" id="IPR036291">
    <property type="entry name" value="NAD(P)-bd_dom_sf"/>
</dbReference>
<dbReference type="InterPro" id="IPR051604">
    <property type="entry name" value="Ergot_Alk_Oxidoreductase"/>
</dbReference>
<proteinExistence type="predicted"/>
<dbReference type="InterPro" id="IPR008030">
    <property type="entry name" value="NmrA-like"/>
</dbReference>
<dbReference type="Pfam" id="PF05368">
    <property type="entry name" value="NmrA"/>
    <property type="match status" value="1"/>
</dbReference>
<feature type="domain" description="NmrA-like" evidence="1">
    <location>
        <begin position="2"/>
        <end position="249"/>
    </location>
</feature>
<accession>A0A9X3X2H9</accession>